<evidence type="ECO:0000256" key="9">
    <source>
        <dbReference type="ARBA" id="ARBA00023065"/>
    </source>
</evidence>
<dbReference type="PANTHER" id="PTHR42771:SF7">
    <property type="entry name" value="ABC-TYPE COBALAMIN_FE3+-SIDEROPHORES TRANSPORT SYSTEM, ATPASE COMPONENT"/>
    <property type="match status" value="1"/>
</dbReference>
<dbReference type="STRING" id="197479.BFW38_17155"/>
<keyword evidence="6" id="KW-0547">Nucleotide-binding</keyword>
<evidence type="ECO:0000259" key="11">
    <source>
        <dbReference type="SMART" id="SM00382"/>
    </source>
</evidence>
<reference evidence="12 13" key="1">
    <citation type="submission" date="2016-08" db="EMBL/GenBank/DDBJ databases">
        <authorList>
            <person name="Seilhamer J.J."/>
        </authorList>
    </citation>
    <scope>NUCLEOTIDE SEQUENCE [LARGE SCALE GENOMIC DNA]</scope>
    <source>
        <strain evidence="12 13">PH27A</strain>
    </source>
</reference>
<keyword evidence="5" id="KW-0410">Iron transport</keyword>
<dbReference type="InterPro" id="IPR051535">
    <property type="entry name" value="Siderophore_ABC-ATPase"/>
</dbReference>
<evidence type="ECO:0000313" key="12">
    <source>
        <dbReference type="EMBL" id="ODC05554.1"/>
    </source>
</evidence>
<dbReference type="GO" id="GO:0005524">
    <property type="term" value="F:ATP binding"/>
    <property type="evidence" value="ECO:0007669"/>
    <property type="project" value="UniProtKB-KW"/>
</dbReference>
<dbReference type="PANTHER" id="PTHR42771">
    <property type="entry name" value="IRON(3+)-HYDROXAMATE IMPORT ATP-BINDING PROTEIN FHUC"/>
    <property type="match status" value="1"/>
</dbReference>
<dbReference type="PROSITE" id="PS00211">
    <property type="entry name" value="ABC_TRANSPORTER_1"/>
    <property type="match status" value="1"/>
</dbReference>
<protein>
    <submittedName>
        <fullName evidence="12">Iron ABC transporter ATP-binding protein</fullName>
    </submittedName>
</protein>
<feature type="domain" description="AAA+ ATPase" evidence="11">
    <location>
        <begin position="36"/>
        <end position="213"/>
    </location>
</feature>
<dbReference type="GO" id="GO:0016887">
    <property type="term" value="F:ATP hydrolysis activity"/>
    <property type="evidence" value="ECO:0007669"/>
    <property type="project" value="InterPro"/>
</dbReference>
<dbReference type="Proteomes" id="UP000094291">
    <property type="component" value="Unassembled WGS sequence"/>
</dbReference>
<dbReference type="Gene3D" id="3.40.50.300">
    <property type="entry name" value="P-loop containing nucleotide triphosphate hydrolases"/>
    <property type="match status" value="1"/>
</dbReference>
<evidence type="ECO:0000256" key="4">
    <source>
        <dbReference type="ARBA" id="ARBA00022475"/>
    </source>
</evidence>
<dbReference type="InterPro" id="IPR027417">
    <property type="entry name" value="P-loop_NTPase"/>
</dbReference>
<keyword evidence="3" id="KW-0813">Transport</keyword>
<dbReference type="InterPro" id="IPR003439">
    <property type="entry name" value="ABC_transporter-like_ATP-bd"/>
</dbReference>
<dbReference type="SMART" id="SM00382">
    <property type="entry name" value="AAA"/>
    <property type="match status" value="1"/>
</dbReference>
<sequence>MQTSQPDALALRIKQLSVGYRHRSIVSQMTMPPLYSGQLTALIGPNGAGKSTLLRGIAGLHPASGHIELGGHDFSRQPQAERARQLVYVPQSLPAGSKLSAFEAILAAAMAGQKSVGLGLNRPASAQLDAVEQLLGLLNIDTIAHQRLATLSGGQRQLVGLAQALIRRPQVMLLDEPTSALDLYHQCQVIDAILSATREHGLISLMVVHDINLALRYADQVLVLHEGQLVAHGAPGDIITPDLLAQVYQVKGHIAQVNGRYLLDIEGRLSP</sequence>
<comment type="similarity">
    <text evidence="2">Belongs to the ABC transporter superfamily.</text>
</comment>
<accession>A0A1E2VF11</accession>
<dbReference type="OrthoDB" id="6461291at2"/>
<organism evidence="12 13">
    <name type="scientific">Terasakiispira papahanaumokuakeensis</name>
    <dbReference type="NCBI Taxonomy" id="197479"/>
    <lineage>
        <taxon>Bacteria</taxon>
        <taxon>Pseudomonadati</taxon>
        <taxon>Pseudomonadota</taxon>
        <taxon>Gammaproteobacteria</taxon>
        <taxon>Oceanospirillales</taxon>
        <taxon>Terasakiispira</taxon>
    </lineage>
</organism>
<proteinExistence type="inferred from homology"/>
<dbReference type="FunFam" id="3.40.50.300:FF:000134">
    <property type="entry name" value="Iron-enterobactin ABC transporter ATP-binding protein"/>
    <property type="match status" value="1"/>
</dbReference>
<evidence type="ECO:0000313" key="13">
    <source>
        <dbReference type="Proteomes" id="UP000094291"/>
    </source>
</evidence>
<evidence type="ECO:0000256" key="5">
    <source>
        <dbReference type="ARBA" id="ARBA00022496"/>
    </source>
</evidence>
<keyword evidence="13" id="KW-1185">Reference proteome</keyword>
<comment type="subcellular location">
    <subcellularLocation>
        <location evidence="1">Cell membrane</location>
        <topology evidence="1">Peripheral membrane protein</topology>
    </subcellularLocation>
</comment>
<keyword evidence="7 12" id="KW-0067">ATP-binding</keyword>
<evidence type="ECO:0000256" key="6">
    <source>
        <dbReference type="ARBA" id="ARBA00022741"/>
    </source>
</evidence>
<dbReference type="EMBL" id="MDTQ01000001">
    <property type="protein sequence ID" value="ODC05554.1"/>
    <property type="molecule type" value="Genomic_DNA"/>
</dbReference>
<evidence type="ECO:0000256" key="10">
    <source>
        <dbReference type="ARBA" id="ARBA00023136"/>
    </source>
</evidence>
<dbReference type="Pfam" id="PF00005">
    <property type="entry name" value="ABC_tran"/>
    <property type="match status" value="1"/>
</dbReference>
<dbReference type="SUPFAM" id="SSF52540">
    <property type="entry name" value="P-loop containing nucleoside triphosphate hydrolases"/>
    <property type="match status" value="1"/>
</dbReference>
<dbReference type="InterPro" id="IPR017871">
    <property type="entry name" value="ABC_transporter-like_CS"/>
</dbReference>
<keyword evidence="4" id="KW-1003">Cell membrane</keyword>
<comment type="caution">
    <text evidence="12">The sequence shown here is derived from an EMBL/GenBank/DDBJ whole genome shotgun (WGS) entry which is preliminary data.</text>
</comment>
<evidence type="ECO:0000256" key="3">
    <source>
        <dbReference type="ARBA" id="ARBA00022448"/>
    </source>
</evidence>
<dbReference type="GO" id="GO:0006826">
    <property type="term" value="P:iron ion transport"/>
    <property type="evidence" value="ECO:0007669"/>
    <property type="project" value="UniProtKB-KW"/>
</dbReference>
<dbReference type="CDD" id="cd03214">
    <property type="entry name" value="ABC_Iron-Siderophores_B12_Hemin"/>
    <property type="match status" value="1"/>
</dbReference>
<name>A0A1E2VF11_9GAMM</name>
<evidence type="ECO:0000256" key="2">
    <source>
        <dbReference type="ARBA" id="ARBA00005417"/>
    </source>
</evidence>
<evidence type="ECO:0000256" key="7">
    <source>
        <dbReference type="ARBA" id="ARBA00022840"/>
    </source>
</evidence>
<keyword evidence="10" id="KW-0472">Membrane</keyword>
<evidence type="ECO:0000256" key="8">
    <source>
        <dbReference type="ARBA" id="ARBA00023004"/>
    </source>
</evidence>
<keyword evidence="8" id="KW-0408">Iron</keyword>
<keyword evidence="9" id="KW-0406">Ion transport</keyword>
<dbReference type="AlphaFoldDB" id="A0A1E2VF11"/>
<gene>
    <name evidence="12" type="ORF">BFW38_17155</name>
</gene>
<evidence type="ECO:0000256" key="1">
    <source>
        <dbReference type="ARBA" id="ARBA00004202"/>
    </source>
</evidence>
<dbReference type="GO" id="GO:0005886">
    <property type="term" value="C:plasma membrane"/>
    <property type="evidence" value="ECO:0007669"/>
    <property type="project" value="UniProtKB-SubCell"/>
</dbReference>
<dbReference type="InterPro" id="IPR003593">
    <property type="entry name" value="AAA+_ATPase"/>
</dbReference>